<evidence type="ECO:0000313" key="1">
    <source>
        <dbReference type="EMBL" id="MBU2724531.1"/>
    </source>
</evidence>
<comment type="caution">
    <text evidence="1">The sequence shown here is derived from an EMBL/GenBank/DDBJ whole genome shotgun (WGS) entry which is preliminary data.</text>
</comment>
<dbReference type="AlphaFoldDB" id="A0A8X8GEW9"/>
<gene>
    <name evidence="1" type="ORF">HF568_15350</name>
</gene>
<reference evidence="1" key="1">
    <citation type="journal article" date="2021" name="ISME J.">
        <title>Genomic evolution of the class Acidithiobacillia: deep-branching Proteobacteria living in extreme acidic conditions.</title>
        <authorList>
            <person name="Moya-Beltran A."/>
            <person name="Beard S."/>
            <person name="Rojas-Villalobos C."/>
            <person name="Issotta F."/>
            <person name="Gallardo Y."/>
            <person name="Ulloa R."/>
            <person name="Giaveno A."/>
            <person name="Degli Esposti M."/>
            <person name="Johnson D.B."/>
            <person name="Quatrini R."/>
        </authorList>
    </citation>
    <scope>NUCLEOTIDE SEQUENCE</scope>
    <source>
        <strain evidence="1">DSM 583</strain>
    </source>
</reference>
<name>A0A8X8GEW9_ACIFI</name>
<dbReference type="EMBL" id="JABBHS010000466">
    <property type="protein sequence ID" value="MBU2724531.1"/>
    <property type="molecule type" value="Genomic_DNA"/>
</dbReference>
<accession>A0A8X8GEW9</accession>
<dbReference type="Proteomes" id="UP000887300">
    <property type="component" value="Unassembled WGS sequence"/>
</dbReference>
<protein>
    <submittedName>
        <fullName evidence="1">Uncharacterized protein</fullName>
    </submittedName>
</protein>
<evidence type="ECO:0000313" key="2">
    <source>
        <dbReference type="Proteomes" id="UP000887300"/>
    </source>
</evidence>
<sequence length="78" mass="9239">MATTYHGIISSDSDKAKRTHCISFDIGTTTGAVYALSQRRLVKRDRKADHRYWKALRKSEKQDRKAERRYDHLLYRNP</sequence>
<proteinExistence type="predicted"/>
<organism evidence="1 2">
    <name type="scientific">Acidithiobacillus ferridurans</name>
    <dbReference type="NCBI Taxonomy" id="1232575"/>
    <lineage>
        <taxon>Bacteria</taxon>
        <taxon>Pseudomonadati</taxon>
        <taxon>Pseudomonadota</taxon>
        <taxon>Acidithiobacillia</taxon>
        <taxon>Acidithiobacillales</taxon>
        <taxon>Acidithiobacillaceae</taxon>
        <taxon>Acidithiobacillus</taxon>
    </lineage>
</organism>